<evidence type="ECO:0000256" key="1">
    <source>
        <dbReference type="ARBA" id="ARBA00004603"/>
    </source>
</evidence>
<dbReference type="Pfam" id="PF00071">
    <property type="entry name" value="Ras"/>
    <property type="match status" value="1"/>
</dbReference>
<keyword evidence="11" id="KW-0472">Membrane</keyword>
<comment type="similarity">
    <text evidence="3">Belongs to the small GTPase superfamily. Rab family.</text>
</comment>
<dbReference type="InterPro" id="IPR050305">
    <property type="entry name" value="Small_GTPase_Rab"/>
</dbReference>
<evidence type="ECO:0000256" key="10">
    <source>
        <dbReference type="ARBA" id="ARBA00023134"/>
    </source>
</evidence>
<dbReference type="NCBIfam" id="TIGR00231">
    <property type="entry name" value="small_GTP"/>
    <property type="match status" value="1"/>
</dbReference>
<dbReference type="GO" id="GO:0016020">
    <property type="term" value="C:membrane"/>
    <property type="evidence" value="ECO:0007669"/>
    <property type="project" value="UniProtKB-SubCell"/>
</dbReference>
<dbReference type="PROSITE" id="PS51421">
    <property type="entry name" value="RAS"/>
    <property type="match status" value="1"/>
</dbReference>
<evidence type="ECO:0000256" key="8">
    <source>
        <dbReference type="ARBA" id="ARBA00022801"/>
    </source>
</evidence>
<dbReference type="InterPro" id="IPR005225">
    <property type="entry name" value="Small_GTP-bd"/>
</dbReference>
<dbReference type="CDD" id="cd04127">
    <property type="entry name" value="Rab27A"/>
    <property type="match status" value="1"/>
</dbReference>
<evidence type="ECO:0000313" key="17">
    <source>
        <dbReference type="EMBL" id="CAH2296631.1"/>
    </source>
</evidence>
<evidence type="ECO:0000256" key="14">
    <source>
        <dbReference type="ARBA" id="ARBA00023289"/>
    </source>
</evidence>
<keyword evidence="12" id="KW-1015">Disulfide bond</keyword>
<dbReference type="FunFam" id="3.40.50.300:FF:000402">
    <property type="entry name" value="Ras-related protein Rab-27A"/>
    <property type="match status" value="1"/>
</dbReference>
<gene>
    <name evidence="17" type="ORF">PECUL_23A051482</name>
</gene>
<proteinExistence type="inferred from homology"/>
<keyword evidence="7" id="KW-0967">Endosome</keyword>
<dbReference type="SMART" id="SM00175">
    <property type="entry name" value="RAB"/>
    <property type="match status" value="1"/>
</dbReference>
<dbReference type="Proteomes" id="UP001295444">
    <property type="component" value="Chromosome 05"/>
</dbReference>
<name>A0AAD1WB67_PELCU</name>
<feature type="region of interest" description="Disordered" evidence="16">
    <location>
        <begin position="261"/>
        <end position="283"/>
    </location>
</feature>
<evidence type="ECO:0000256" key="11">
    <source>
        <dbReference type="ARBA" id="ARBA00023136"/>
    </source>
</evidence>
<evidence type="ECO:0000256" key="16">
    <source>
        <dbReference type="SAM" id="MobiDB-lite"/>
    </source>
</evidence>
<dbReference type="PROSITE" id="PS51420">
    <property type="entry name" value="RHO"/>
    <property type="match status" value="1"/>
</dbReference>
<keyword evidence="10" id="KW-0342">GTP-binding</keyword>
<dbReference type="InterPro" id="IPR001806">
    <property type="entry name" value="Small_GTPase"/>
</dbReference>
<organism evidence="17 18">
    <name type="scientific">Pelobates cultripes</name>
    <name type="common">Western spadefoot toad</name>
    <dbReference type="NCBI Taxonomy" id="61616"/>
    <lineage>
        <taxon>Eukaryota</taxon>
        <taxon>Metazoa</taxon>
        <taxon>Chordata</taxon>
        <taxon>Craniata</taxon>
        <taxon>Vertebrata</taxon>
        <taxon>Euteleostomi</taxon>
        <taxon>Amphibia</taxon>
        <taxon>Batrachia</taxon>
        <taxon>Anura</taxon>
        <taxon>Pelobatoidea</taxon>
        <taxon>Pelobatidae</taxon>
        <taxon>Pelobates</taxon>
    </lineage>
</organism>
<evidence type="ECO:0000256" key="4">
    <source>
        <dbReference type="ARBA" id="ARBA00011984"/>
    </source>
</evidence>
<dbReference type="InterPro" id="IPR027417">
    <property type="entry name" value="P-loop_NTPase"/>
</dbReference>
<evidence type="ECO:0000256" key="15">
    <source>
        <dbReference type="ARBA" id="ARBA00047660"/>
    </source>
</evidence>
<evidence type="ECO:0000256" key="2">
    <source>
        <dbReference type="ARBA" id="ARBA00004635"/>
    </source>
</evidence>
<comment type="subcellular location">
    <subcellularLocation>
        <location evidence="1">Late endosome</location>
    </subcellularLocation>
    <subcellularLocation>
        <location evidence="2">Membrane</location>
        <topology evidence="2">Lipid-anchor</topology>
    </subcellularLocation>
</comment>
<keyword evidence="14" id="KW-0636">Prenylation</keyword>
<dbReference type="AlphaFoldDB" id="A0AAD1WB67"/>
<dbReference type="SMART" id="SM00176">
    <property type="entry name" value="RAN"/>
    <property type="match status" value="1"/>
</dbReference>
<evidence type="ECO:0000256" key="9">
    <source>
        <dbReference type="ARBA" id="ARBA00022990"/>
    </source>
</evidence>
<evidence type="ECO:0000256" key="3">
    <source>
        <dbReference type="ARBA" id="ARBA00006270"/>
    </source>
</evidence>
<dbReference type="EC" id="3.6.5.2" evidence="4"/>
<dbReference type="PROSITE" id="PS51419">
    <property type="entry name" value="RAB"/>
    <property type="match status" value="1"/>
</dbReference>
<dbReference type="GO" id="GO:0005770">
    <property type="term" value="C:late endosome"/>
    <property type="evidence" value="ECO:0007669"/>
    <property type="project" value="UniProtKB-SubCell"/>
</dbReference>
<dbReference type="PRINTS" id="PR00449">
    <property type="entry name" value="RASTRNSFRMNG"/>
</dbReference>
<keyword evidence="9" id="KW-0007">Acetylation</keyword>
<dbReference type="SUPFAM" id="SSF52540">
    <property type="entry name" value="P-loop containing nucleoside triphosphate hydrolases"/>
    <property type="match status" value="1"/>
</dbReference>
<evidence type="ECO:0000256" key="13">
    <source>
        <dbReference type="ARBA" id="ARBA00023288"/>
    </source>
</evidence>
<evidence type="ECO:0000256" key="5">
    <source>
        <dbReference type="ARBA" id="ARBA00022481"/>
    </source>
</evidence>
<comment type="catalytic activity">
    <reaction evidence="15">
        <text>GTP + H2O = GDP + phosphate + H(+)</text>
        <dbReference type="Rhea" id="RHEA:19669"/>
        <dbReference type="ChEBI" id="CHEBI:15377"/>
        <dbReference type="ChEBI" id="CHEBI:15378"/>
        <dbReference type="ChEBI" id="CHEBI:37565"/>
        <dbReference type="ChEBI" id="CHEBI:43474"/>
        <dbReference type="ChEBI" id="CHEBI:58189"/>
        <dbReference type="EC" id="3.6.5.2"/>
    </reaction>
    <physiologicalReaction direction="left-to-right" evidence="15">
        <dbReference type="Rhea" id="RHEA:19670"/>
    </physiologicalReaction>
</comment>
<dbReference type="InterPro" id="IPR041837">
    <property type="entry name" value="Rab27a/b"/>
</dbReference>
<evidence type="ECO:0000256" key="7">
    <source>
        <dbReference type="ARBA" id="ARBA00022753"/>
    </source>
</evidence>
<keyword evidence="6" id="KW-0547">Nucleotide-binding</keyword>
<dbReference type="GO" id="GO:0005525">
    <property type="term" value="F:GTP binding"/>
    <property type="evidence" value="ECO:0007669"/>
    <property type="project" value="UniProtKB-KW"/>
</dbReference>
<evidence type="ECO:0000256" key="6">
    <source>
        <dbReference type="ARBA" id="ARBA00022741"/>
    </source>
</evidence>
<accession>A0AAD1WB67</accession>
<dbReference type="GO" id="GO:0003925">
    <property type="term" value="F:G protein activity"/>
    <property type="evidence" value="ECO:0007669"/>
    <property type="project" value="UniProtKB-EC"/>
</dbReference>
<reference evidence="17" key="1">
    <citation type="submission" date="2022-03" db="EMBL/GenBank/DDBJ databases">
        <authorList>
            <person name="Alioto T."/>
            <person name="Alioto T."/>
            <person name="Gomez Garrido J."/>
        </authorList>
    </citation>
    <scope>NUCLEOTIDE SEQUENCE</scope>
</reference>
<dbReference type="PANTHER" id="PTHR47980">
    <property type="entry name" value="LD44762P"/>
    <property type="match status" value="1"/>
</dbReference>
<keyword evidence="5" id="KW-0488">Methylation</keyword>
<evidence type="ECO:0000256" key="12">
    <source>
        <dbReference type="ARBA" id="ARBA00023157"/>
    </source>
</evidence>
<feature type="compositionally biased region" description="Basic and acidic residues" evidence="16">
    <location>
        <begin position="270"/>
        <end position="283"/>
    </location>
</feature>
<dbReference type="EMBL" id="OW240916">
    <property type="protein sequence ID" value="CAH2296631.1"/>
    <property type="molecule type" value="Genomic_DNA"/>
</dbReference>
<protein>
    <recommendedName>
        <fullName evidence="4">small monomeric GTPase</fullName>
        <ecNumber evidence="4">3.6.5.2</ecNumber>
    </recommendedName>
</protein>
<dbReference type="SMART" id="SM00174">
    <property type="entry name" value="RHO"/>
    <property type="match status" value="1"/>
</dbReference>
<keyword evidence="18" id="KW-1185">Reference proteome</keyword>
<sequence length="283" mass="32004">MHGRPVGRSCGLQLQWAQTTCIAPSKVKYQSIEVTKRQPISFTRDEEDLTVETQEWLKRFTTISTMTDGDYDYLIKLLALGDSGVGKTTFLYRYTDNKFNPKFITTVGIDFREKRVVYNNAVPGGTHGKTFKVHLQLWDTAGQERFRSLTTAFFRDAMGFLLMFDLTSQQSFLNVRNWMSQLQANAYCESPDIVLIGNKADLSDQREVNERQAKELADKYGIPYFETSAATGQNVEKSVDVLLDLIMKRMEQCVDKTQIPDAVNGGNSGKLEEGKPEGKKCAC</sequence>
<evidence type="ECO:0000313" key="18">
    <source>
        <dbReference type="Proteomes" id="UP001295444"/>
    </source>
</evidence>
<dbReference type="SMART" id="SM00173">
    <property type="entry name" value="RAS"/>
    <property type="match status" value="1"/>
</dbReference>
<keyword evidence="13" id="KW-0449">Lipoprotein</keyword>
<keyword evidence="8" id="KW-0378">Hydrolase</keyword>
<dbReference type="Gene3D" id="3.40.50.300">
    <property type="entry name" value="P-loop containing nucleotide triphosphate hydrolases"/>
    <property type="match status" value="1"/>
</dbReference>